<gene>
    <name evidence="1" type="ORF">UFOPK3772_02640</name>
</gene>
<proteinExistence type="predicted"/>
<accession>A0A6J7LH79</accession>
<protein>
    <submittedName>
        <fullName evidence="1">Unannotated protein</fullName>
    </submittedName>
</protein>
<reference evidence="1" key="1">
    <citation type="submission" date="2020-05" db="EMBL/GenBank/DDBJ databases">
        <authorList>
            <person name="Chiriac C."/>
            <person name="Salcher M."/>
            <person name="Ghai R."/>
            <person name="Kavagutti S V."/>
        </authorList>
    </citation>
    <scope>NUCLEOTIDE SEQUENCE</scope>
</reference>
<evidence type="ECO:0000313" key="1">
    <source>
        <dbReference type="EMBL" id="CAB4965329.1"/>
    </source>
</evidence>
<organism evidence="1">
    <name type="scientific">freshwater metagenome</name>
    <dbReference type="NCBI Taxonomy" id="449393"/>
    <lineage>
        <taxon>unclassified sequences</taxon>
        <taxon>metagenomes</taxon>
        <taxon>ecological metagenomes</taxon>
    </lineage>
</organism>
<name>A0A6J7LH79_9ZZZZ</name>
<dbReference type="EMBL" id="CAFBNE010000109">
    <property type="protein sequence ID" value="CAB4965329.1"/>
    <property type="molecule type" value="Genomic_DNA"/>
</dbReference>
<sequence length="147" mass="15427">MAFSDVQLTLESDAGPTSCIQVVSLRAPVAVDPEQRLFGYWQNLTMGISRSPDVRVLIVSDLAGTVKTVEFDFEGEAGSAAELPLKSCRVVSVQGVERGGAGAVGLFGPVADYVATMSITIQRRTQQGQGIVAIDGLDVSALVSPRS</sequence>
<dbReference type="AlphaFoldDB" id="A0A6J7LH79"/>